<dbReference type="EMBL" id="DF973950">
    <property type="protein sequence ID" value="GAU42974.1"/>
    <property type="molecule type" value="Genomic_DNA"/>
</dbReference>
<keyword evidence="2" id="KW-1185">Reference proteome</keyword>
<reference evidence="2" key="1">
    <citation type="journal article" date="2017" name="Front. Plant Sci.">
        <title>Climate Clever Clovers: New Paradigm to Reduce the Environmental Footprint of Ruminants by Breeding Low Methanogenic Forages Utilizing Haplotype Variation.</title>
        <authorList>
            <person name="Kaur P."/>
            <person name="Appels R."/>
            <person name="Bayer P.E."/>
            <person name="Keeble-Gagnere G."/>
            <person name="Wang J."/>
            <person name="Hirakawa H."/>
            <person name="Shirasawa K."/>
            <person name="Vercoe P."/>
            <person name="Stefanova K."/>
            <person name="Durmic Z."/>
            <person name="Nichols P."/>
            <person name="Revell C."/>
            <person name="Isobe S.N."/>
            <person name="Edwards D."/>
            <person name="Erskine W."/>
        </authorList>
    </citation>
    <scope>NUCLEOTIDE SEQUENCE [LARGE SCALE GENOMIC DNA]</scope>
    <source>
        <strain evidence="2">cv. Daliak</strain>
    </source>
</reference>
<dbReference type="Proteomes" id="UP000242715">
    <property type="component" value="Unassembled WGS sequence"/>
</dbReference>
<dbReference type="AlphaFoldDB" id="A0A2Z6NEC8"/>
<sequence>MSSSEPDYFILQPIQDPPTPTALVVAFTLTALIDFSTLVPYNTWPKDPSFVSYPSRQILNLALRLREGPRQGEELQLSACHLRIARV</sequence>
<protein>
    <submittedName>
        <fullName evidence="1">Uncharacterized protein</fullName>
    </submittedName>
</protein>
<name>A0A2Z6NEC8_TRISU</name>
<evidence type="ECO:0000313" key="2">
    <source>
        <dbReference type="Proteomes" id="UP000242715"/>
    </source>
</evidence>
<evidence type="ECO:0000313" key="1">
    <source>
        <dbReference type="EMBL" id="GAU42974.1"/>
    </source>
</evidence>
<proteinExistence type="predicted"/>
<organism evidence="1 2">
    <name type="scientific">Trifolium subterraneum</name>
    <name type="common">Subterranean clover</name>
    <dbReference type="NCBI Taxonomy" id="3900"/>
    <lineage>
        <taxon>Eukaryota</taxon>
        <taxon>Viridiplantae</taxon>
        <taxon>Streptophyta</taxon>
        <taxon>Embryophyta</taxon>
        <taxon>Tracheophyta</taxon>
        <taxon>Spermatophyta</taxon>
        <taxon>Magnoliopsida</taxon>
        <taxon>eudicotyledons</taxon>
        <taxon>Gunneridae</taxon>
        <taxon>Pentapetalae</taxon>
        <taxon>rosids</taxon>
        <taxon>fabids</taxon>
        <taxon>Fabales</taxon>
        <taxon>Fabaceae</taxon>
        <taxon>Papilionoideae</taxon>
        <taxon>50 kb inversion clade</taxon>
        <taxon>NPAAA clade</taxon>
        <taxon>Hologalegina</taxon>
        <taxon>IRL clade</taxon>
        <taxon>Trifolieae</taxon>
        <taxon>Trifolium</taxon>
    </lineage>
</organism>
<gene>
    <name evidence="1" type="ORF">TSUD_188470</name>
</gene>
<accession>A0A2Z6NEC8</accession>